<keyword evidence="5 8" id="KW-0732">Signal</keyword>
<gene>
    <name evidence="11" type="ORF">HNR61_002974</name>
</gene>
<reference evidence="11 12" key="1">
    <citation type="submission" date="2020-08" db="EMBL/GenBank/DDBJ databases">
        <title>Genomic Encyclopedia of Type Strains, Phase IV (KMG-IV): sequencing the most valuable type-strain genomes for metagenomic binning, comparative biology and taxonomic classification.</title>
        <authorList>
            <person name="Goeker M."/>
        </authorList>
    </citation>
    <scope>NUCLEOTIDE SEQUENCE [LARGE SCALE GENOMIC DNA]</scope>
    <source>
        <strain evidence="11 12">DSM 44197</strain>
    </source>
</reference>
<dbReference type="Pfam" id="PF02225">
    <property type="entry name" value="PA"/>
    <property type="match status" value="1"/>
</dbReference>
<protein>
    <submittedName>
        <fullName evidence="11">Zn-dependent M28 family amino/carboxypeptidase</fullName>
    </submittedName>
</protein>
<evidence type="ECO:0000256" key="8">
    <source>
        <dbReference type="SAM" id="SignalP"/>
    </source>
</evidence>
<dbReference type="GO" id="GO:0004177">
    <property type="term" value="F:aminopeptidase activity"/>
    <property type="evidence" value="ECO:0007669"/>
    <property type="project" value="UniProtKB-KW"/>
</dbReference>
<dbReference type="InterPro" id="IPR045175">
    <property type="entry name" value="M28_fam"/>
</dbReference>
<feature type="domain" description="PA" evidence="9">
    <location>
        <begin position="140"/>
        <end position="225"/>
    </location>
</feature>
<evidence type="ECO:0000256" key="4">
    <source>
        <dbReference type="ARBA" id="ARBA00022723"/>
    </source>
</evidence>
<dbReference type="InterPro" id="IPR046450">
    <property type="entry name" value="PA_dom_sf"/>
</dbReference>
<dbReference type="Gene3D" id="3.50.30.30">
    <property type="match status" value="1"/>
</dbReference>
<evidence type="ECO:0000313" key="12">
    <source>
        <dbReference type="Proteomes" id="UP000572680"/>
    </source>
</evidence>
<keyword evidence="2" id="KW-0031">Aminopeptidase</keyword>
<keyword evidence="3" id="KW-0645">Protease</keyword>
<evidence type="ECO:0000256" key="1">
    <source>
        <dbReference type="ARBA" id="ARBA00005957"/>
    </source>
</evidence>
<dbReference type="SUPFAM" id="SSF52025">
    <property type="entry name" value="PA domain"/>
    <property type="match status" value="1"/>
</dbReference>
<evidence type="ECO:0000256" key="2">
    <source>
        <dbReference type="ARBA" id="ARBA00022438"/>
    </source>
</evidence>
<name>A0A7W3QLU2_ACTNM</name>
<evidence type="ECO:0000256" key="7">
    <source>
        <dbReference type="ARBA" id="ARBA00022833"/>
    </source>
</evidence>
<dbReference type="PANTHER" id="PTHR12147">
    <property type="entry name" value="METALLOPEPTIDASE M28 FAMILY MEMBER"/>
    <property type="match status" value="1"/>
</dbReference>
<dbReference type="GO" id="GO:0046872">
    <property type="term" value="F:metal ion binding"/>
    <property type="evidence" value="ECO:0007669"/>
    <property type="project" value="UniProtKB-KW"/>
</dbReference>
<keyword evidence="11" id="KW-0121">Carboxypeptidase</keyword>
<dbReference type="Gene3D" id="3.40.630.10">
    <property type="entry name" value="Zn peptidases"/>
    <property type="match status" value="1"/>
</dbReference>
<evidence type="ECO:0000313" key="11">
    <source>
        <dbReference type="EMBL" id="MBA8951343.1"/>
    </source>
</evidence>
<dbReference type="InterPro" id="IPR007484">
    <property type="entry name" value="Peptidase_M28"/>
</dbReference>
<organism evidence="11 12">
    <name type="scientific">Actinomadura namibiensis</name>
    <dbReference type="NCBI Taxonomy" id="182080"/>
    <lineage>
        <taxon>Bacteria</taxon>
        <taxon>Bacillati</taxon>
        <taxon>Actinomycetota</taxon>
        <taxon>Actinomycetes</taxon>
        <taxon>Streptosporangiales</taxon>
        <taxon>Thermomonosporaceae</taxon>
        <taxon>Actinomadura</taxon>
    </lineage>
</organism>
<feature type="chain" id="PRO_5030802704" evidence="8">
    <location>
        <begin position="25"/>
        <end position="506"/>
    </location>
</feature>
<keyword evidence="6" id="KW-0378">Hydrolase</keyword>
<evidence type="ECO:0000259" key="9">
    <source>
        <dbReference type="Pfam" id="PF02225"/>
    </source>
</evidence>
<keyword evidence="7" id="KW-0862">Zinc</keyword>
<keyword evidence="4" id="KW-0479">Metal-binding</keyword>
<dbReference type="SUPFAM" id="SSF53187">
    <property type="entry name" value="Zn-dependent exopeptidases"/>
    <property type="match status" value="1"/>
</dbReference>
<dbReference type="RefSeq" id="WP_182843682.1">
    <property type="nucleotide sequence ID" value="NZ_BAAALP010000004.1"/>
</dbReference>
<dbReference type="PANTHER" id="PTHR12147:SF26">
    <property type="entry name" value="PEPTIDASE M28 DOMAIN-CONTAINING PROTEIN"/>
    <property type="match status" value="1"/>
</dbReference>
<evidence type="ECO:0000256" key="6">
    <source>
        <dbReference type="ARBA" id="ARBA00022801"/>
    </source>
</evidence>
<dbReference type="InterPro" id="IPR041756">
    <property type="entry name" value="M28_SGAP-like"/>
</dbReference>
<feature type="signal peptide" evidence="8">
    <location>
        <begin position="1"/>
        <end position="24"/>
    </location>
</feature>
<comment type="similarity">
    <text evidence="1">Belongs to the peptidase M28 family. M28A subfamily.</text>
</comment>
<dbReference type="EMBL" id="JACJIA010000003">
    <property type="protein sequence ID" value="MBA8951343.1"/>
    <property type="molecule type" value="Genomic_DNA"/>
</dbReference>
<dbReference type="AlphaFoldDB" id="A0A7W3QLU2"/>
<dbReference type="GO" id="GO:0008235">
    <property type="term" value="F:metalloexopeptidase activity"/>
    <property type="evidence" value="ECO:0007669"/>
    <property type="project" value="InterPro"/>
</dbReference>
<proteinExistence type="inferred from homology"/>
<dbReference type="CDD" id="cd03876">
    <property type="entry name" value="M28_SGAP_like"/>
    <property type="match status" value="1"/>
</dbReference>
<feature type="domain" description="Peptidase M28" evidence="10">
    <location>
        <begin position="251"/>
        <end position="468"/>
    </location>
</feature>
<evidence type="ECO:0000256" key="3">
    <source>
        <dbReference type="ARBA" id="ARBA00022670"/>
    </source>
</evidence>
<dbReference type="Proteomes" id="UP000572680">
    <property type="component" value="Unassembled WGS sequence"/>
</dbReference>
<accession>A0A7W3QLU2</accession>
<dbReference type="GO" id="GO:0004180">
    <property type="term" value="F:carboxypeptidase activity"/>
    <property type="evidence" value="ECO:0007669"/>
    <property type="project" value="UniProtKB-KW"/>
</dbReference>
<sequence>MRRIAIGAAALLAVSAVTVPTANAAGAPDLAKLVTVKDIRKHLQALQKISDYNGGNRQSGRPGYDISVKYVVSQLKKAGYDPKVQSFPFWVFDQLGPGAFEQVEPNKVSYKAGTEYGTYEYSGSGDVTAKVTPVDLDGDQGPGGNSGCEMSDFANFPKGNIALIRRGTCVFGDKAKNAAAAGASGVIIYQRTGADVPNDPPAVFGLSEPAPFPVLGTTYKIGNELAASAKAGTLKVRLKSDTRNVSRPTYNVLADTKWGRSDNVVVVGAHLDSVHDGAGINDNGSGSAAILAIAKQAHKLGKKGLKNKVRFAWWGAEEAGLLGSTHYVNTLPAAEKSKIALNLNFDMLGSTNFVRFVYDGDNSLGNPTVPPAGSGAIEKTFVDYFAKRGLKTEPTAFDGRSDYGPFIESGIPAGGLFSGAEGIKTPEQAKIYGGTAGQPYDPCYHAACDGMKNVSWTALDQLSDGAAHATQRFARSTLPVNGEARRARAPRAQTHAPIWKGGKVVR</sequence>
<evidence type="ECO:0000259" key="10">
    <source>
        <dbReference type="Pfam" id="PF04389"/>
    </source>
</evidence>
<evidence type="ECO:0000256" key="5">
    <source>
        <dbReference type="ARBA" id="ARBA00022729"/>
    </source>
</evidence>
<keyword evidence="12" id="KW-1185">Reference proteome</keyword>
<dbReference type="Pfam" id="PF04389">
    <property type="entry name" value="Peptidase_M28"/>
    <property type="match status" value="1"/>
</dbReference>
<comment type="caution">
    <text evidence="11">The sequence shown here is derived from an EMBL/GenBank/DDBJ whole genome shotgun (WGS) entry which is preliminary data.</text>
</comment>
<dbReference type="InterPro" id="IPR003137">
    <property type="entry name" value="PA_domain"/>
</dbReference>
<dbReference type="GO" id="GO:0006508">
    <property type="term" value="P:proteolysis"/>
    <property type="evidence" value="ECO:0007669"/>
    <property type="project" value="UniProtKB-KW"/>
</dbReference>